<dbReference type="AlphaFoldDB" id="A0A8J2MGE0"/>
<sequence length="66" mass="7808">MHTSWIFKGPLEEIHIKIINTKNLINGHTWILKRLDISWLNVQESKVVTKCWKTRQGKKLIKTTPN</sequence>
<protein>
    <submittedName>
        <fullName evidence="1">Uncharacterized protein</fullName>
    </submittedName>
</protein>
<proteinExistence type="predicted"/>
<reference evidence="1" key="1">
    <citation type="submission" date="2021-06" db="EMBL/GenBank/DDBJ databases">
        <authorList>
            <person name="Hodson N. C."/>
            <person name="Mongue J. A."/>
            <person name="Jaron S. K."/>
        </authorList>
    </citation>
    <scope>NUCLEOTIDE SEQUENCE</scope>
</reference>
<gene>
    <name evidence="1" type="ORF">AFUS01_LOCUS47402</name>
</gene>
<accession>A0A8J2MGE0</accession>
<evidence type="ECO:0000313" key="2">
    <source>
        <dbReference type="Proteomes" id="UP000708208"/>
    </source>
</evidence>
<name>A0A8J2MGE0_9HEXA</name>
<keyword evidence="2" id="KW-1185">Reference proteome</keyword>
<dbReference type="Proteomes" id="UP000708208">
    <property type="component" value="Unassembled WGS sequence"/>
</dbReference>
<comment type="caution">
    <text evidence="1">The sequence shown here is derived from an EMBL/GenBank/DDBJ whole genome shotgun (WGS) entry which is preliminary data.</text>
</comment>
<dbReference type="EMBL" id="CAJVCH010571757">
    <property type="protein sequence ID" value="CAG7838430.1"/>
    <property type="molecule type" value="Genomic_DNA"/>
</dbReference>
<organism evidence="1 2">
    <name type="scientific">Allacma fusca</name>
    <dbReference type="NCBI Taxonomy" id="39272"/>
    <lineage>
        <taxon>Eukaryota</taxon>
        <taxon>Metazoa</taxon>
        <taxon>Ecdysozoa</taxon>
        <taxon>Arthropoda</taxon>
        <taxon>Hexapoda</taxon>
        <taxon>Collembola</taxon>
        <taxon>Symphypleona</taxon>
        <taxon>Sminthuridae</taxon>
        <taxon>Allacma</taxon>
    </lineage>
</organism>
<evidence type="ECO:0000313" key="1">
    <source>
        <dbReference type="EMBL" id="CAG7838430.1"/>
    </source>
</evidence>